<evidence type="ECO:0000313" key="1">
    <source>
        <dbReference type="EMBL" id="VAW40776.1"/>
    </source>
</evidence>
<sequence>MQAPKIDKRSYEELVAQTEALVQTLTPWKPGSEMDAGGALIRIFGRFAEVVANRLNQVPEKSFLSFLNLIGADMAPAQPARVPLTFQLAADSPVDAFVPAGSQVAAPAGEEVEAETIFETEQDLLVTRSRLTAVYARAFDTKKDQDQYGQYTAAATGLENRPFPYFAGDTEMEHFLYFACDALLNIKDPTDISIRFQTNSAAQLNKLPISWAYWDDKAKAWQPFTQAQVNSQATNEAWVTTLTACPPLKASVVNGSAGGWLRLQLHLPLPPNRQDLPLDGIAVGSSKPSKLALPLTPFGANGSGQYFYLSGETAFLRRGAAATIDIVLETSGIGSNLSLELMIQHTNSSGNSTWQSLPIQDGTAGLTKNGQIRFQIPADGSWQVTSRFNWTGRWCRFAKVGTYSQAPKIKSLTVGTSWDLPSVQSIQVNLPSTRPPILADKGFINSVTLDLSKDFYPFDEEPQFNDTFYLAYGQVVKEGGIQAGDTVGINVTLTANGVAGGKGAPNSATVDLLWEFWNGRQWEALGKSSNQNKREGTTDYSFQDESLAFTTNSKKVQFSLPNTAIANVVNGEEDHWLRVRLVQGDYGKPASYSSSKEIDINGQKVPVYELVEANFAPPIITSLSFDVSARNVFSPSACQSYNDFAFADHNAAKAAFAPFAPTSDAQPTLYLGFDKPFDNRSVTLYTQVLQPAPDQVLPQQFIDKMYDNPPQLVWEYAQNNGWRNLAVNDETKQFSDRGLIRFIGPRQFAKRELFGQALYWLRVRWQKGQFLILPYGQRLRLNTIWAAQTNTISNELLGSSNGNPNQTFATLQQPVQFGQRLE</sequence>
<accession>A0A3B0W8A0</accession>
<organism evidence="1">
    <name type="scientific">hydrothermal vent metagenome</name>
    <dbReference type="NCBI Taxonomy" id="652676"/>
    <lineage>
        <taxon>unclassified sequences</taxon>
        <taxon>metagenomes</taxon>
        <taxon>ecological metagenomes</taxon>
    </lineage>
</organism>
<dbReference type="AlphaFoldDB" id="A0A3B0W8A0"/>
<proteinExistence type="predicted"/>
<name>A0A3B0W8A0_9ZZZZ</name>
<reference evidence="1" key="1">
    <citation type="submission" date="2018-06" db="EMBL/GenBank/DDBJ databases">
        <authorList>
            <person name="Zhirakovskaya E."/>
        </authorList>
    </citation>
    <scope>NUCLEOTIDE SEQUENCE</scope>
</reference>
<gene>
    <name evidence="1" type="ORF">MNBD_CHLOROFLEXI01-383</name>
</gene>
<feature type="non-terminal residue" evidence="1">
    <location>
        <position position="822"/>
    </location>
</feature>
<protein>
    <recommendedName>
        <fullName evidence="2">Baseplate protein J-like domain-containing protein</fullName>
    </recommendedName>
</protein>
<dbReference type="EMBL" id="UOEU01000811">
    <property type="protein sequence ID" value="VAW40776.1"/>
    <property type="molecule type" value="Genomic_DNA"/>
</dbReference>
<evidence type="ECO:0008006" key="2">
    <source>
        <dbReference type="Google" id="ProtNLM"/>
    </source>
</evidence>